<name>A2PZW7_9VIRU</name>
<evidence type="ECO:0000313" key="1">
    <source>
        <dbReference type="EMBL" id="BAF45539.1"/>
    </source>
</evidence>
<proteinExistence type="predicted"/>
<protein>
    <submittedName>
        <fullName evidence="1">GfV-C6-ORF1</fullName>
    </submittedName>
</protein>
<reference evidence="1 2" key="1">
    <citation type="journal article" date="2007" name="J. Virol.">
        <title>Genomic and morphological features of a banchine polydnavirus: comparison with bracoviruses and ichnoviruses.</title>
        <authorList>
            <person name="Lapointe R."/>
            <person name="Tanaka K."/>
            <person name="Barney W.E."/>
            <person name="Whitfield J.B."/>
            <person name="Banks J.C."/>
            <person name="Beliveau C."/>
            <person name="Stoltz D."/>
            <person name="Webb B.A."/>
            <person name="Cusson M."/>
        </authorList>
    </citation>
    <scope>NUCLEOTIDE SEQUENCE [LARGE SCALE GENOMIC DNA]</scope>
</reference>
<dbReference type="Proteomes" id="UP000203987">
    <property type="component" value="Genome"/>
</dbReference>
<dbReference type="EMBL" id="AB289983">
    <property type="protein sequence ID" value="BAF45539.1"/>
    <property type="molecule type" value="Genomic_DNA"/>
</dbReference>
<dbReference type="RefSeq" id="YP_001029405.1">
    <property type="nucleotide sequence ID" value="NC_008910.1"/>
</dbReference>
<dbReference type="GeneID" id="5179593"/>
<evidence type="ECO:0000313" key="2">
    <source>
        <dbReference type="Proteomes" id="UP000203987"/>
    </source>
</evidence>
<accession>A2PZW7</accession>
<organism evidence="1 2">
    <name type="scientific">Ichnoviriform fumiferanae</name>
    <dbReference type="NCBI Taxonomy" id="419435"/>
    <lineage>
        <taxon>Viruses</taxon>
        <taxon>Viruses incertae sedis</taxon>
        <taxon>Polydnaviriformidae</taxon>
        <taxon>Ichnoviriform</taxon>
    </lineage>
</organism>
<sequence length="115" mass="13684">MNLLSLLTSRYAKVQITYRLKINLPNGLRYNGEVFHVHLQSRDQDRLFYLIPNEQSLCQDIKFLTFFKVRQFKVVRIDLLHQTIDRAQFHGIRTTIHDRVCVLGTKKHTNCNEKL</sequence>
<dbReference type="KEGG" id="vg:5179593"/>